<dbReference type="OrthoDB" id="9809265at2"/>
<dbReference type="SUPFAM" id="SSF46689">
    <property type="entry name" value="Homeodomain-like"/>
    <property type="match status" value="1"/>
</dbReference>
<feature type="region of interest" description="Disordered" evidence="5">
    <location>
        <begin position="1"/>
        <end position="47"/>
    </location>
</feature>
<evidence type="ECO:0000259" key="6">
    <source>
        <dbReference type="PROSITE" id="PS50977"/>
    </source>
</evidence>
<dbReference type="AlphaFoldDB" id="A0A5C8PPJ0"/>
<dbReference type="Proteomes" id="UP000321638">
    <property type="component" value="Unassembled WGS sequence"/>
</dbReference>
<dbReference type="Pfam" id="PF00440">
    <property type="entry name" value="TetR_N"/>
    <property type="match status" value="1"/>
</dbReference>
<dbReference type="GO" id="GO:0003700">
    <property type="term" value="F:DNA-binding transcription factor activity"/>
    <property type="evidence" value="ECO:0007669"/>
    <property type="project" value="TreeGrafter"/>
</dbReference>
<keyword evidence="2 4" id="KW-0238">DNA-binding</keyword>
<proteinExistence type="predicted"/>
<dbReference type="InterPro" id="IPR011075">
    <property type="entry name" value="TetR_C"/>
</dbReference>
<dbReference type="InterPro" id="IPR001647">
    <property type="entry name" value="HTH_TetR"/>
</dbReference>
<evidence type="ECO:0000256" key="2">
    <source>
        <dbReference type="ARBA" id="ARBA00023125"/>
    </source>
</evidence>
<evidence type="ECO:0000256" key="5">
    <source>
        <dbReference type="SAM" id="MobiDB-lite"/>
    </source>
</evidence>
<dbReference type="EMBL" id="VDUZ01000009">
    <property type="protein sequence ID" value="TXL77095.1"/>
    <property type="molecule type" value="Genomic_DNA"/>
</dbReference>
<dbReference type="PANTHER" id="PTHR30055">
    <property type="entry name" value="HTH-TYPE TRANSCRIPTIONAL REGULATOR RUTR"/>
    <property type="match status" value="1"/>
</dbReference>
<feature type="compositionally biased region" description="Low complexity" evidence="5">
    <location>
        <begin position="11"/>
        <end position="23"/>
    </location>
</feature>
<dbReference type="InterPro" id="IPR009057">
    <property type="entry name" value="Homeodomain-like_sf"/>
</dbReference>
<keyword evidence="3" id="KW-0804">Transcription</keyword>
<accession>A0A5C8PPJ0</accession>
<gene>
    <name evidence="7" type="ORF">FHP25_10010</name>
</gene>
<evidence type="ECO:0000313" key="8">
    <source>
        <dbReference type="Proteomes" id="UP000321638"/>
    </source>
</evidence>
<dbReference type="InterPro" id="IPR050109">
    <property type="entry name" value="HTH-type_TetR-like_transc_reg"/>
</dbReference>
<keyword evidence="1" id="KW-0805">Transcription regulation</keyword>
<name>A0A5C8PPJ0_9HYPH</name>
<evidence type="ECO:0000256" key="3">
    <source>
        <dbReference type="ARBA" id="ARBA00023163"/>
    </source>
</evidence>
<dbReference type="InterPro" id="IPR036271">
    <property type="entry name" value="Tet_transcr_reg_TetR-rel_C_sf"/>
</dbReference>
<evidence type="ECO:0000313" key="7">
    <source>
        <dbReference type="EMBL" id="TXL77095.1"/>
    </source>
</evidence>
<dbReference type="PANTHER" id="PTHR30055:SF226">
    <property type="entry name" value="HTH-TYPE TRANSCRIPTIONAL REGULATOR PKSA"/>
    <property type="match status" value="1"/>
</dbReference>
<feature type="domain" description="HTH tetR-type" evidence="6">
    <location>
        <begin position="46"/>
        <end position="106"/>
    </location>
</feature>
<dbReference type="PROSITE" id="PS50977">
    <property type="entry name" value="HTH_TETR_2"/>
    <property type="match status" value="1"/>
</dbReference>
<protein>
    <submittedName>
        <fullName evidence="7">TetR/AcrR family transcriptional regulator</fullName>
    </submittedName>
</protein>
<feature type="DNA-binding region" description="H-T-H motif" evidence="4">
    <location>
        <begin position="69"/>
        <end position="88"/>
    </location>
</feature>
<dbReference type="GO" id="GO:0000976">
    <property type="term" value="F:transcription cis-regulatory region binding"/>
    <property type="evidence" value="ECO:0007669"/>
    <property type="project" value="TreeGrafter"/>
</dbReference>
<dbReference type="Gene3D" id="1.10.357.10">
    <property type="entry name" value="Tetracycline Repressor, domain 2"/>
    <property type="match status" value="1"/>
</dbReference>
<organism evidence="7 8">
    <name type="scientific">Vineibacter terrae</name>
    <dbReference type="NCBI Taxonomy" id="2586908"/>
    <lineage>
        <taxon>Bacteria</taxon>
        <taxon>Pseudomonadati</taxon>
        <taxon>Pseudomonadota</taxon>
        <taxon>Alphaproteobacteria</taxon>
        <taxon>Hyphomicrobiales</taxon>
        <taxon>Vineibacter</taxon>
    </lineage>
</organism>
<dbReference type="RefSeq" id="WP_147846795.1">
    <property type="nucleotide sequence ID" value="NZ_VDUZ01000009.1"/>
</dbReference>
<keyword evidence="8" id="KW-1185">Reference proteome</keyword>
<evidence type="ECO:0000256" key="4">
    <source>
        <dbReference type="PROSITE-ProRule" id="PRU00335"/>
    </source>
</evidence>
<comment type="caution">
    <text evidence="7">The sequence shown here is derived from an EMBL/GenBank/DDBJ whole genome shotgun (WGS) entry which is preliminary data.</text>
</comment>
<dbReference type="SUPFAM" id="SSF48498">
    <property type="entry name" value="Tetracyclin repressor-like, C-terminal domain"/>
    <property type="match status" value="1"/>
</dbReference>
<evidence type="ECO:0000256" key="1">
    <source>
        <dbReference type="ARBA" id="ARBA00023015"/>
    </source>
</evidence>
<dbReference type="Pfam" id="PF16859">
    <property type="entry name" value="TetR_C_11"/>
    <property type="match status" value="1"/>
</dbReference>
<reference evidence="7 8" key="1">
    <citation type="submission" date="2019-06" db="EMBL/GenBank/DDBJ databases">
        <title>New taxonomy in bacterial strain CC-CFT640, isolated from vineyard.</title>
        <authorList>
            <person name="Lin S.-Y."/>
            <person name="Tsai C.-F."/>
            <person name="Young C.-C."/>
        </authorList>
    </citation>
    <scope>NUCLEOTIDE SEQUENCE [LARGE SCALE GENOMIC DNA]</scope>
    <source>
        <strain evidence="7 8">CC-CFT640</strain>
    </source>
</reference>
<sequence>MPRADRKPANPKRAAPRRAAAAPRPDDPRAPADPATSGRTHAERRDEAERRLLAAAVRIVADRGIEGMTLTEVGEAAGYSRGLPAHYFGRKHDLVAAVASYIADGFATRLARTSDRPPGMASLLYSVASYLDRAAPDDAAPTRALMIALAEALTEPVLAEAMSGVTQRSVGRLRAMIRQGIERGEIRRDVDPHAQAVIILGTLRTTIAHWVIDPEHVDLATLRDCYVSSLQRSLAA</sequence>